<protein>
    <recommendedName>
        <fullName evidence="3 6">Altered inheritance of mitochondria protein 24, mitochondrial</fullName>
    </recommendedName>
</protein>
<keyword evidence="5 6" id="KW-0496">Mitochondrion</keyword>
<dbReference type="GO" id="GO:0005743">
    <property type="term" value="C:mitochondrial inner membrane"/>
    <property type="evidence" value="ECO:0007669"/>
    <property type="project" value="TreeGrafter"/>
</dbReference>
<keyword evidence="8" id="KW-1185">Reference proteome</keyword>
<dbReference type="EMBL" id="JANBVN010000043">
    <property type="protein sequence ID" value="KAJ9158001.1"/>
    <property type="molecule type" value="Genomic_DNA"/>
</dbReference>
<dbReference type="SUPFAM" id="SSF51219">
    <property type="entry name" value="TRAP-like"/>
    <property type="match status" value="1"/>
</dbReference>
<dbReference type="InterPro" id="IPR036983">
    <property type="entry name" value="AIM24_sf"/>
</dbReference>
<dbReference type="PANTHER" id="PTHR36959:SF2">
    <property type="entry name" value="ALTERED INHERITANCE OF MITOCHONDRIA PROTEIN 24, MITOCHONDRIAL"/>
    <property type="match status" value="1"/>
</dbReference>
<dbReference type="Gene3D" id="3.60.160.10">
    <property type="entry name" value="Mitochondrial biogenesis AIM24"/>
    <property type="match status" value="1"/>
</dbReference>
<keyword evidence="4" id="KW-0809">Transit peptide</keyword>
<evidence type="ECO:0000313" key="7">
    <source>
        <dbReference type="EMBL" id="KAJ9158001.1"/>
    </source>
</evidence>
<evidence type="ECO:0000313" key="8">
    <source>
        <dbReference type="Proteomes" id="UP001174691"/>
    </source>
</evidence>
<evidence type="ECO:0000256" key="2">
    <source>
        <dbReference type="ARBA" id="ARBA00009322"/>
    </source>
</evidence>
<reference evidence="7" key="1">
    <citation type="submission" date="2022-07" db="EMBL/GenBank/DDBJ databases">
        <title>Fungi with potential for degradation of polypropylene.</title>
        <authorList>
            <person name="Gostincar C."/>
        </authorList>
    </citation>
    <scope>NUCLEOTIDE SEQUENCE</scope>
    <source>
        <strain evidence="7">EXF-13287</strain>
    </source>
</reference>
<organism evidence="7 8">
    <name type="scientific">Coniochaeta hoffmannii</name>
    <dbReference type="NCBI Taxonomy" id="91930"/>
    <lineage>
        <taxon>Eukaryota</taxon>
        <taxon>Fungi</taxon>
        <taxon>Dikarya</taxon>
        <taxon>Ascomycota</taxon>
        <taxon>Pezizomycotina</taxon>
        <taxon>Sordariomycetes</taxon>
        <taxon>Sordariomycetidae</taxon>
        <taxon>Coniochaetales</taxon>
        <taxon>Coniochaetaceae</taxon>
        <taxon>Coniochaeta</taxon>
    </lineage>
</organism>
<dbReference type="InterPro" id="IPR016031">
    <property type="entry name" value="Trp_RNA-bd_attenuator-like_dom"/>
</dbReference>
<evidence type="ECO:0000256" key="6">
    <source>
        <dbReference type="RuleBase" id="RU363045"/>
    </source>
</evidence>
<comment type="subcellular location">
    <subcellularLocation>
        <location evidence="1 6">Mitochondrion</location>
    </subcellularLocation>
</comment>
<gene>
    <name evidence="7" type="ORF">NKR19_g3730</name>
</gene>
<dbReference type="Pfam" id="PF01987">
    <property type="entry name" value="AIM24"/>
    <property type="match status" value="1"/>
</dbReference>
<comment type="similarity">
    <text evidence="2 6">Belongs to the AIM24 family.</text>
</comment>
<name>A0AA38VR36_9PEZI</name>
<evidence type="ECO:0000256" key="5">
    <source>
        <dbReference type="ARBA" id="ARBA00023128"/>
    </source>
</evidence>
<dbReference type="AlphaFoldDB" id="A0AA38VR36"/>
<dbReference type="PANTHER" id="PTHR36959">
    <property type="entry name" value="ALTERED INHERITANCE OF MITOCHONDRIA PROTEIN 24, MITOCHONDRIAL"/>
    <property type="match status" value="1"/>
</dbReference>
<evidence type="ECO:0000256" key="3">
    <source>
        <dbReference type="ARBA" id="ARBA00013287"/>
    </source>
</evidence>
<comment type="caution">
    <text evidence="7">The sequence shown here is derived from an EMBL/GenBank/DDBJ whole genome shotgun (WGS) entry which is preliminary data.</text>
</comment>
<proteinExistence type="inferred from homology"/>
<sequence length="394" mass="42941">MRGQSPLIRSARRAATLRAPVRPAYVCWQCRTIQISAAPTTESPKVGSDVFGAPSQTSRDSADARFEVIGSPYSLLSVTLSASQKLYTRRGTLVSVAGNAENAQSTLTLLSPIRRAALGIPFLYQRITSTSPITALIATSSPTTTFSILHLDGTTDWMVAQRNALLAWTGHTLQPSPRIQRGLSLAHWGNTHLTGRGLAALSSPGQTYQLTLSEGEEIVLHPSHVVAYSLNRNPPLPFRLRSSPRLQVPRVPASISNLPGRLVPAGLSTFWNNMRETSTYRYLARVLFALRTAARRSVWGDRLFLQFRGPMTVVMSSRGVRVRDVLSREEVAEIADVEAGRVPDAVELAINPKKVGEDDRRMVSDGTTAVRVASVGRDGKVTFEEGTGLKEFAK</sequence>
<evidence type="ECO:0000256" key="4">
    <source>
        <dbReference type="ARBA" id="ARBA00022946"/>
    </source>
</evidence>
<dbReference type="InterPro" id="IPR002838">
    <property type="entry name" value="AIM24"/>
</dbReference>
<dbReference type="Proteomes" id="UP001174691">
    <property type="component" value="Unassembled WGS sequence"/>
</dbReference>
<dbReference type="GO" id="GO:0007007">
    <property type="term" value="P:inner mitochondrial membrane organization"/>
    <property type="evidence" value="ECO:0007669"/>
    <property type="project" value="TreeGrafter"/>
</dbReference>
<accession>A0AA38VR36</accession>
<evidence type="ECO:0000256" key="1">
    <source>
        <dbReference type="ARBA" id="ARBA00004173"/>
    </source>
</evidence>